<dbReference type="Gene3D" id="3.10.129.10">
    <property type="entry name" value="Hotdog Thioesterase"/>
    <property type="match status" value="2"/>
</dbReference>
<dbReference type="Ensembl" id="ENSCSET00000030405.1">
    <property type="protein sequence ID" value="ENSCSEP00000030001.1"/>
    <property type="gene ID" value="ENSCSEG00000019224.1"/>
</dbReference>
<reference evidence="4" key="3">
    <citation type="submission" date="2025-09" db="UniProtKB">
        <authorList>
            <consortium name="Ensembl"/>
        </authorList>
    </citation>
    <scope>IDENTIFICATION</scope>
</reference>
<dbReference type="GO" id="GO:0009062">
    <property type="term" value="P:fatty acid catabolic process"/>
    <property type="evidence" value="ECO:0007669"/>
    <property type="project" value="TreeGrafter"/>
</dbReference>
<dbReference type="GO" id="GO:0052816">
    <property type="term" value="F:long-chain fatty acyl-CoA hydrolase activity"/>
    <property type="evidence" value="ECO:0007669"/>
    <property type="project" value="TreeGrafter"/>
</dbReference>
<dbReference type="InterPro" id="IPR006683">
    <property type="entry name" value="Thioestr_dom"/>
</dbReference>
<dbReference type="Proteomes" id="UP000265120">
    <property type="component" value="Chromosome 10"/>
</dbReference>
<dbReference type="InterPro" id="IPR029069">
    <property type="entry name" value="HotDog_dom_sf"/>
</dbReference>
<dbReference type="PANTHER" id="PTHR11049:SF24">
    <property type="entry name" value="CYTOSOLIC ACYL COENZYME A THIOESTER HYDROLASE"/>
    <property type="match status" value="1"/>
</dbReference>
<dbReference type="GO" id="GO:0052689">
    <property type="term" value="F:carboxylic ester hydrolase activity"/>
    <property type="evidence" value="ECO:0007669"/>
    <property type="project" value="UniProtKB-KW"/>
</dbReference>
<reference evidence="4 5" key="1">
    <citation type="journal article" date="2014" name="Nat. Genet.">
        <title>Whole-genome sequence of a flatfish provides insights into ZW sex chromosome evolution and adaptation to a benthic lifestyle.</title>
        <authorList>
            <person name="Chen S."/>
            <person name="Zhang G."/>
            <person name="Shao C."/>
            <person name="Huang Q."/>
            <person name="Liu G."/>
            <person name="Zhang P."/>
            <person name="Song W."/>
            <person name="An N."/>
            <person name="Chalopin D."/>
            <person name="Volff J.N."/>
            <person name="Hong Y."/>
            <person name="Li Q."/>
            <person name="Sha Z."/>
            <person name="Zhou H."/>
            <person name="Xie M."/>
            <person name="Yu Q."/>
            <person name="Liu Y."/>
            <person name="Xiang H."/>
            <person name="Wang N."/>
            <person name="Wu K."/>
            <person name="Yang C."/>
            <person name="Zhou Q."/>
            <person name="Liao X."/>
            <person name="Yang L."/>
            <person name="Hu Q."/>
            <person name="Zhang J."/>
            <person name="Meng L."/>
            <person name="Jin L."/>
            <person name="Tian Y."/>
            <person name="Lian J."/>
            <person name="Yang J."/>
            <person name="Miao G."/>
            <person name="Liu S."/>
            <person name="Liang Z."/>
            <person name="Yan F."/>
            <person name="Li Y."/>
            <person name="Sun B."/>
            <person name="Zhang H."/>
            <person name="Zhang J."/>
            <person name="Zhu Y."/>
            <person name="Du M."/>
            <person name="Zhao Y."/>
            <person name="Schartl M."/>
            <person name="Tang Q."/>
            <person name="Wang J."/>
        </authorList>
    </citation>
    <scope>NUCLEOTIDE SEQUENCE</scope>
</reference>
<organism evidence="4 5">
    <name type="scientific">Cynoglossus semilaevis</name>
    <name type="common">Tongue sole</name>
    <dbReference type="NCBI Taxonomy" id="244447"/>
    <lineage>
        <taxon>Eukaryota</taxon>
        <taxon>Metazoa</taxon>
        <taxon>Chordata</taxon>
        <taxon>Craniata</taxon>
        <taxon>Vertebrata</taxon>
        <taxon>Euteleostomi</taxon>
        <taxon>Actinopterygii</taxon>
        <taxon>Neopterygii</taxon>
        <taxon>Teleostei</taxon>
        <taxon>Neoteleostei</taxon>
        <taxon>Acanthomorphata</taxon>
        <taxon>Carangaria</taxon>
        <taxon>Pleuronectiformes</taxon>
        <taxon>Pleuronectoidei</taxon>
        <taxon>Cynoglossidae</taxon>
        <taxon>Cynoglossinae</taxon>
        <taxon>Cynoglossus</taxon>
    </lineage>
</organism>
<dbReference type="AlphaFoldDB" id="A0A3P8WX88"/>
<dbReference type="CDD" id="cd03442">
    <property type="entry name" value="BFIT_BACH"/>
    <property type="match status" value="1"/>
</dbReference>
<dbReference type="PROSITE" id="PS51770">
    <property type="entry name" value="HOTDOG_ACOT"/>
    <property type="match status" value="1"/>
</dbReference>
<dbReference type="Pfam" id="PF03061">
    <property type="entry name" value="4HBT"/>
    <property type="match status" value="2"/>
</dbReference>
<name>A0A3P8WX88_CYNSE</name>
<proteinExistence type="predicted"/>
<dbReference type="GO" id="GO:0006637">
    <property type="term" value="P:acyl-CoA metabolic process"/>
    <property type="evidence" value="ECO:0007669"/>
    <property type="project" value="TreeGrafter"/>
</dbReference>
<dbReference type="GO" id="GO:0005829">
    <property type="term" value="C:cytosol"/>
    <property type="evidence" value="ECO:0007669"/>
    <property type="project" value="TreeGrafter"/>
</dbReference>
<reference evidence="4" key="2">
    <citation type="submission" date="2025-08" db="UniProtKB">
        <authorList>
            <consortium name="Ensembl"/>
        </authorList>
    </citation>
    <scope>IDENTIFICATION</scope>
</reference>
<protein>
    <submittedName>
        <fullName evidence="4">Acyl-CoA thioesterase 7</fullName>
    </submittedName>
</protein>
<keyword evidence="5" id="KW-1185">Reference proteome</keyword>
<keyword evidence="2" id="KW-0378">Hydrolase</keyword>
<dbReference type="GeneTree" id="ENSGT00940000155229"/>
<dbReference type="InterPro" id="IPR040170">
    <property type="entry name" value="Cytosol_ACT"/>
</dbReference>
<accession>A0A3P8WX88</accession>
<evidence type="ECO:0000259" key="3">
    <source>
        <dbReference type="PROSITE" id="PS51770"/>
    </source>
</evidence>
<sequence length="236" mass="26127">MSAEITSSVQLCRIMRPDDANIVGNVHGGTILKMIEEAGYIISTRHCNTQNGDRCLAALVRVEKTEFLSPVFIGEVAHVTAEITFTSKHSLEVHIKVMAENIITGVTMKLMDEVAGIVAARHCKTNIVTASVDAVNFQKKIKKGSVVTVTGRLTFVSNKSMEIEVVVDATSLLEGEKIKYRAVSAYFTYISLDRDNKPLPVPTLKVEGEGEQRRFEEGKARYLQNKAKRVTTKEQQ</sequence>
<evidence type="ECO:0000313" key="5">
    <source>
        <dbReference type="Proteomes" id="UP000265120"/>
    </source>
</evidence>
<evidence type="ECO:0000256" key="2">
    <source>
        <dbReference type="ARBA" id="ARBA00022801"/>
    </source>
</evidence>
<dbReference type="PANTHER" id="PTHR11049">
    <property type="entry name" value="ACYL COENZYME A THIOESTER HYDROLASE"/>
    <property type="match status" value="1"/>
</dbReference>
<dbReference type="InterPro" id="IPR033120">
    <property type="entry name" value="HOTDOG_ACOT"/>
</dbReference>
<evidence type="ECO:0000256" key="1">
    <source>
        <dbReference type="ARBA" id="ARBA00022487"/>
    </source>
</evidence>
<dbReference type="FunFam" id="3.10.129.10:FF:000010">
    <property type="entry name" value="Cytosolic acyl coenzyme A thioester hydrolase"/>
    <property type="match status" value="1"/>
</dbReference>
<feature type="domain" description="HotDog ACOT-type" evidence="3">
    <location>
        <begin position="74"/>
        <end position="195"/>
    </location>
</feature>
<dbReference type="CDD" id="cd03440">
    <property type="entry name" value="hot_dog"/>
    <property type="match status" value="1"/>
</dbReference>
<dbReference type="SUPFAM" id="SSF54637">
    <property type="entry name" value="Thioesterase/thiol ester dehydrase-isomerase"/>
    <property type="match status" value="2"/>
</dbReference>
<evidence type="ECO:0000313" key="4">
    <source>
        <dbReference type="Ensembl" id="ENSCSEP00000030001.1"/>
    </source>
</evidence>
<keyword evidence="1" id="KW-0719">Serine esterase</keyword>